<dbReference type="Pfam" id="PF13646">
    <property type="entry name" value="HEAT_2"/>
    <property type="match status" value="1"/>
</dbReference>
<gene>
    <name evidence="7" type="ORF">JIN78_09860</name>
</gene>
<evidence type="ECO:0000256" key="5">
    <source>
        <dbReference type="SAM" id="SignalP"/>
    </source>
</evidence>
<dbReference type="EMBL" id="JAENIO010000022">
    <property type="protein sequence ID" value="MBK1834364.1"/>
    <property type="molecule type" value="Genomic_DNA"/>
</dbReference>
<evidence type="ECO:0000313" key="7">
    <source>
        <dbReference type="EMBL" id="MBK1834364.1"/>
    </source>
</evidence>
<proteinExistence type="predicted"/>
<feature type="domain" description="Cytochrome c" evidence="6">
    <location>
        <begin position="729"/>
        <end position="860"/>
    </location>
</feature>
<dbReference type="Pfam" id="PF23500">
    <property type="entry name" value="DUF7133"/>
    <property type="match status" value="1"/>
</dbReference>
<dbReference type="RefSeq" id="WP_200391799.1">
    <property type="nucleotide sequence ID" value="NZ_JAENIO010000022.1"/>
</dbReference>
<sequence length="865" mass="93301">MTLRHLLSRTFLLGSLLPNLLHANPEDWLSTEFADASLTPSPACLCASAAGEVFVGVDLNGSLGKGPDKGRIVRLLDMDNDGTADSHTIFARVDNPRGLVAMGNRLWVLHSVIPEGAKEVASVQLSVFEDLDGDGIADGPPQPLVKNISTLEPNRERGADHTTNGIQLGIDGWIYIAVGDFGFVEAEGRDGRKLTLLGGGILRVRPDGTEMEMYTRGLRNIYDVAIDPFMNIFTRGNTNDGGGWNIRFIHHVQSGDYGYPTLFKHFTPEILPALADLGGGSGAGALFLQEPSWPARFNNLPLMADWGRSQLYIHRVEPDGPSFTQKQEPFLKCSQISDVDVDASGRLYLASWNGAGYKGNPDIGLLTRVVPSGWQYVPFPNLKKAAASELLKLLASPSAKTRLSASQEILLRRDPALSGSLFALASNEAALLEARVAALFTLAQLGHQERTAQLTALAADASVREWALRALADRHATAKDAPRDLFTAALQDPNPRVQVAAAIGLGRMGDPSVANALLAVTTPGGDTITPFSEARLQELTSAPNPETEGPHAKPNPAIILPHVAVHSLRQLEATQACLEALSTPARNGALWALQQMHSEETVTGLLNYYQSTDEAADEVRIIAALARLSQNEAPYDGSWWWKTQPDTRGPYYVPSPWSGTEKIARFVQGIYENAPPQGKDLIRHLADRNRSRWEGIGGMEPSSEKASEKGEIGRTSIEDIVLALDKLKGRPNRGKTILKGMACAGCHNLTAEETIKGPDLSRLGSQTPAEIAESIIKPSAIIASSWVNITRQDGTVLAGTIVEKNDKEIVLHDIAGTPTRIPLSDIQSTTPGPPLMGPHLADELSLQQFADVIAYLRSLDTSANH</sequence>
<dbReference type="PANTHER" id="PTHR33546:SF1">
    <property type="entry name" value="LARGE, MULTIFUNCTIONAL SECRETED PROTEIN"/>
    <property type="match status" value="1"/>
</dbReference>
<dbReference type="AlphaFoldDB" id="A0A934VL67"/>
<dbReference type="Proteomes" id="UP000604083">
    <property type="component" value="Unassembled WGS sequence"/>
</dbReference>
<name>A0A934VL67_9BACT</name>
<dbReference type="GO" id="GO:0009055">
    <property type="term" value="F:electron transfer activity"/>
    <property type="evidence" value="ECO:0007669"/>
    <property type="project" value="InterPro"/>
</dbReference>
<dbReference type="PANTHER" id="PTHR33546">
    <property type="entry name" value="LARGE, MULTIFUNCTIONAL SECRETED PROTEIN-RELATED"/>
    <property type="match status" value="1"/>
</dbReference>
<evidence type="ECO:0000256" key="3">
    <source>
        <dbReference type="ARBA" id="ARBA00023004"/>
    </source>
</evidence>
<dbReference type="SUPFAM" id="SSF48371">
    <property type="entry name" value="ARM repeat"/>
    <property type="match status" value="1"/>
</dbReference>
<dbReference type="InterPro" id="IPR011041">
    <property type="entry name" value="Quinoprot_gluc/sorb_DH_b-prop"/>
</dbReference>
<evidence type="ECO:0000259" key="6">
    <source>
        <dbReference type="PROSITE" id="PS51007"/>
    </source>
</evidence>
<feature type="signal peptide" evidence="5">
    <location>
        <begin position="1"/>
        <end position="23"/>
    </location>
</feature>
<dbReference type="SUPFAM" id="SSF50952">
    <property type="entry name" value="Soluble quinoprotein glucose dehydrogenase"/>
    <property type="match status" value="1"/>
</dbReference>
<organism evidence="7 8">
    <name type="scientific">Roseibacillus ishigakijimensis</name>
    <dbReference type="NCBI Taxonomy" id="454146"/>
    <lineage>
        <taxon>Bacteria</taxon>
        <taxon>Pseudomonadati</taxon>
        <taxon>Verrucomicrobiota</taxon>
        <taxon>Verrucomicrobiia</taxon>
        <taxon>Verrucomicrobiales</taxon>
        <taxon>Verrucomicrobiaceae</taxon>
        <taxon>Roseibacillus</taxon>
    </lineage>
</organism>
<keyword evidence="2 4" id="KW-0479">Metal-binding</keyword>
<feature type="chain" id="PRO_5038001931" evidence="5">
    <location>
        <begin position="24"/>
        <end position="865"/>
    </location>
</feature>
<dbReference type="Pfam" id="PF00034">
    <property type="entry name" value="Cytochrom_C"/>
    <property type="match status" value="1"/>
</dbReference>
<protein>
    <submittedName>
        <fullName evidence="7">HEAT repeat domain-containing protein</fullName>
    </submittedName>
</protein>
<dbReference type="SUPFAM" id="SSF46626">
    <property type="entry name" value="Cytochrome c"/>
    <property type="match status" value="1"/>
</dbReference>
<dbReference type="InterPro" id="IPR011042">
    <property type="entry name" value="6-blade_b-propeller_TolB-like"/>
</dbReference>
<dbReference type="GO" id="GO:0046872">
    <property type="term" value="F:metal ion binding"/>
    <property type="evidence" value="ECO:0007669"/>
    <property type="project" value="UniProtKB-KW"/>
</dbReference>
<keyword evidence="3 4" id="KW-0408">Iron</keyword>
<comment type="caution">
    <text evidence="7">The sequence shown here is derived from an EMBL/GenBank/DDBJ whole genome shotgun (WGS) entry which is preliminary data.</text>
</comment>
<reference evidence="7" key="1">
    <citation type="submission" date="2021-01" db="EMBL/GenBank/DDBJ databases">
        <title>Modified the classification status of verrucomicrobia.</title>
        <authorList>
            <person name="Feng X."/>
        </authorList>
    </citation>
    <scope>NUCLEOTIDE SEQUENCE</scope>
    <source>
        <strain evidence="7">KCTC 12986</strain>
    </source>
</reference>
<dbReference type="InterPro" id="IPR055557">
    <property type="entry name" value="DUF7133"/>
</dbReference>
<evidence type="ECO:0000256" key="1">
    <source>
        <dbReference type="ARBA" id="ARBA00022617"/>
    </source>
</evidence>
<dbReference type="InterPro" id="IPR009056">
    <property type="entry name" value="Cyt_c-like_dom"/>
</dbReference>
<evidence type="ECO:0000256" key="2">
    <source>
        <dbReference type="ARBA" id="ARBA00022723"/>
    </source>
</evidence>
<dbReference type="InterPro" id="IPR036909">
    <property type="entry name" value="Cyt_c-like_dom_sf"/>
</dbReference>
<dbReference type="Gene3D" id="1.25.10.10">
    <property type="entry name" value="Leucine-rich Repeat Variant"/>
    <property type="match status" value="1"/>
</dbReference>
<dbReference type="Gene3D" id="1.10.760.10">
    <property type="entry name" value="Cytochrome c-like domain"/>
    <property type="match status" value="1"/>
</dbReference>
<dbReference type="InterPro" id="IPR011989">
    <property type="entry name" value="ARM-like"/>
</dbReference>
<evidence type="ECO:0000313" key="8">
    <source>
        <dbReference type="Proteomes" id="UP000604083"/>
    </source>
</evidence>
<accession>A0A934VL67</accession>
<keyword evidence="1 4" id="KW-0349">Heme</keyword>
<dbReference type="Gene3D" id="2.120.10.30">
    <property type="entry name" value="TolB, C-terminal domain"/>
    <property type="match status" value="1"/>
</dbReference>
<evidence type="ECO:0000256" key="4">
    <source>
        <dbReference type="PROSITE-ProRule" id="PRU00433"/>
    </source>
</evidence>
<dbReference type="PROSITE" id="PS51007">
    <property type="entry name" value="CYTC"/>
    <property type="match status" value="1"/>
</dbReference>
<dbReference type="InterPro" id="IPR016024">
    <property type="entry name" value="ARM-type_fold"/>
</dbReference>
<keyword evidence="5" id="KW-0732">Signal</keyword>
<dbReference type="GO" id="GO:0020037">
    <property type="term" value="F:heme binding"/>
    <property type="evidence" value="ECO:0007669"/>
    <property type="project" value="InterPro"/>
</dbReference>
<keyword evidence="8" id="KW-1185">Reference proteome</keyword>